<dbReference type="InterPro" id="IPR045800">
    <property type="entry name" value="HMBD"/>
</dbReference>
<protein>
    <submittedName>
        <fullName evidence="9">Efflux RND transporter periplasmic adaptor subunit</fullName>
    </submittedName>
</protein>
<sequence>MMKRIFPIALVLLIGAAIGYGAAIFGGANEDTSAAGGEGGREIAYYKAPMDPNFRSDKPGKSPMGMDLIPVYEDELASGAGGKTSSVSIDASVVNNIGVRTAKVEYGSLRPSIRTVGRIEYDEERVANFHLRSSGWIERLSVRAEGEPVEKGALLFEVYSPDLVNAQAEFLQALRSGREQYIEAGKDRLRALDISEQQIANLEKNGQVQQYVRFYAPITGVVTALNVADGQYVKPDTEIMALADLSTVWLMSDVFESNADQLRTGARVLGNSKFEPGTTIEGVVDYVYPDLDPMTRTIPVRTVLDNSDGDLKPGMFMTVSVAGPERAETTVIPREALIRTGRQERVILALDGGQFQPAAVTSGIEADGKIEILSGLNPGETVVVSGQFLIDSESSFSGAALRMQPMRHDHDGEGDPEGVGVINSISDDGRTINLTHDPITAIDWPAMTMDLPLAEGVGADALGPGGDIEFTLAFDEETGGYEITSIAVVEPIHEHDAPPDKSASAEQADAMDHSAHNASMDEIGPSEATDQMDHSAHGASASSERPLVKAFGVVKSVSAEEKKITVQHDAIPEIGWPAMTMDFPVSDSMDLASVPMGERIAFLIRETGDSRYIIDAVEAAQ</sequence>
<feature type="domain" description="CusB-like three alpha-helical bundle" evidence="5">
    <location>
        <begin position="162"/>
        <end position="210"/>
    </location>
</feature>
<evidence type="ECO:0000313" key="9">
    <source>
        <dbReference type="EMBL" id="MFC6037535.1"/>
    </source>
</evidence>
<dbReference type="PANTHER" id="PTHR30097">
    <property type="entry name" value="CATION EFFLUX SYSTEM PROTEIN CUSB"/>
    <property type="match status" value="1"/>
</dbReference>
<dbReference type="RefSeq" id="WP_379881075.1">
    <property type="nucleotide sequence ID" value="NZ_JBHPON010000003.1"/>
</dbReference>
<feature type="region of interest" description="Disordered" evidence="3">
    <location>
        <begin position="495"/>
        <end position="543"/>
    </location>
</feature>
<evidence type="ECO:0000259" key="4">
    <source>
        <dbReference type="Pfam" id="PF19335"/>
    </source>
</evidence>
<name>A0ABW1KZN3_9PROT</name>
<dbReference type="Proteomes" id="UP001596116">
    <property type="component" value="Unassembled WGS sequence"/>
</dbReference>
<dbReference type="PANTHER" id="PTHR30097:SF15">
    <property type="entry name" value="CATION EFFLUX SYSTEM PROTEIN CUSB"/>
    <property type="match status" value="1"/>
</dbReference>
<dbReference type="Pfam" id="PF19335">
    <property type="entry name" value="HMBD"/>
    <property type="match status" value="1"/>
</dbReference>
<evidence type="ECO:0000259" key="5">
    <source>
        <dbReference type="Pfam" id="PF25869"/>
    </source>
</evidence>
<reference evidence="9 10" key="1">
    <citation type="submission" date="2024-09" db="EMBL/GenBank/DDBJ databases">
        <authorList>
            <person name="Zhang Z.-H."/>
        </authorList>
    </citation>
    <scope>NUCLEOTIDE SEQUENCE [LARGE SCALE GENOMIC DNA]</scope>
    <source>
        <strain evidence="9 10">HHTR114</strain>
    </source>
</reference>
<proteinExistence type="inferred from homology"/>
<dbReference type="InterPro" id="IPR058790">
    <property type="entry name" value="BSH_CusB"/>
</dbReference>
<feature type="domain" description="CusB-like barrel-sandwich hybrid" evidence="6">
    <location>
        <begin position="128"/>
        <end position="242"/>
    </location>
</feature>
<evidence type="ECO:0000256" key="3">
    <source>
        <dbReference type="SAM" id="MobiDB-lite"/>
    </source>
</evidence>
<dbReference type="Gene3D" id="2.40.30.170">
    <property type="match status" value="1"/>
</dbReference>
<dbReference type="SUPFAM" id="SSF111369">
    <property type="entry name" value="HlyD-like secretion proteins"/>
    <property type="match status" value="1"/>
</dbReference>
<dbReference type="Gene3D" id="6.10.140.730">
    <property type="match status" value="1"/>
</dbReference>
<feature type="domain" description="Heavy metal binding" evidence="4">
    <location>
        <begin position="45"/>
        <end position="71"/>
    </location>
</feature>
<comment type="caution">
    <text evidence="9">The sequence shown here is derived from an EMBL/GenBank/DDBJ whole genome shotgun (WGS) entry which is preliminary data.</text>
</comment>
<dbReference type="InterPro" id="IPR058791">
    <property type="entry name" value="3HB_CusB"/>
</dbReference>
<dbReference type="InterPro" id="IPR042230">
    <property type="entry name" value="CusF_sf"/>
</dbReference>
<dbReference type="InterPro" id="IPR058792">
    <property type="entry name" value="Beta-barrel_RND_2"/>
</dbReference>
<gene>
    <name evidence="9" type="ORF">ACFMB1_18415</name>
</gene>
<dbReference type="Gene3D" id="2.40.420.20">
    <property type="match status" value="1"/>
</dbReference>
<keyword evidence="10" id="KW-1185">Reference proteome</keyword>
<comment type="similarity">
    <text evidence="1">Belongs to the membrane fusion protein (MFP) (TC 8.A.1) family.</text>
</comment>
<feature type="domain" description="CusB-like beta-barrel" evidence="7">
    <location>
        <begin position="247"/>
        <end position="323"/>
    </location>
</feature>
<evidence type="ECO:0000259" key="8">
    <source>
        <dbReference type="Pfam" id="PF25975"/>
    </source>
</evidence>
<evidence type="ECO:0000259" key="7">
    <source>
        <dbReference type="Pfam" id="PF25954"/>
    </source>
</evidence>
<organism evidence="9 10">
    <name type="scientific">Hyphococcus aureus</name>
    <dbReference type="NCBI Taxonomy" id="2666033"/>
    <lineage>
        <taxon>Bacteria</taxon>
        <taxon>Pseudomonadati</taxon>
        <taxon>Pseudomonadota</taxon>
        <taxon>Alphaproteobacteria</taxon>
        <taxon>Parvularculales</taxon>
        <taxon>Parvularculaceae</taxon>
        <taxon>Hyphococcus</taxon>
    </lineage>
</organism>
<dbReference type="Gene3D" id="2.40.50.320">
    <property type="entry name" value="Copper binding periplasmic protein CusF"/>
    <property type="match status" value="2"/>
</dbReference>
<accession>A0ABW1KZN3</accession>
<evidence type="ECO:0000313" key="10">
    <source>
        <dbReference type="Proteomes" id="UP001596116"/>
    </source>
</evidence>
<dbReference type="Pfam" id="PF25975">
    <property type="entry name" value="CzcB_C"/>
    <property type="match status" value="1"/>
</dbReference>
<evidence type="ECO:0000256" key="1">
    <source>
        <dbReference type="ARBA" id="ARBA00009477"/>
    </source>
</evidence>
<feature type="domain" description="CzcB-like C-terminal circularly permuted SH3-like" evidence="8">
    <location>
        <begin position="332"/>
        <end position="390"/>
    </location>
</feature>
<dbReference type="Pfam" id="PF25869">
    <property type="entry name" value="3HB_CusB"/>
    <property type="match status" value="1"/>
</dbReference>
<dbReference type="NCBIfam" id="TIGR01730">
    <property type="entry name" value="RND_mfp"/>
    <property type="match status" value="1"/>
</dbReference>
<dbReference type="EMBL" id="JBHPON010000003">
    <property type="protein sequence ID" value="MFC6037535.1"/>
    <property type="molecule type" value="Genomic_DNA"/>
</dbReference>
<evidence type="ECO:0000256" key="2">
    <source>
        <dbReference type="ARBA" id="ARBA00022448"/>
    </source>
</evidence>
<dbReference type="Pfam" id="PF25919">
    <property type="entry name" value="BSH_CusB"/>
    <property type="match status" value="1"/>
</dbReference>
<dbReference type="Pfam" id="PF25954">
    <property type="entry name" value="Beta-barrel_RND_2"/>
    <property type="match status" value="1"/>
</dbReference>
<dbReference type="InterPro" id="IPR006143">
    <property type="entry name" value="RND_pump_MFP"/>
</dbReference>
<evidence type="ECO:0000259" key="6">
    <source>
        <dbReference type="Pfam" id="PF25919"/>
    </source>
</evidence>
<keyword evidence="2" id="KW-0813">Transport</keyword>
<dbReference type="InterPro" id="IPR051909">
    <property type="entry name" value="MFP_Cation_Efflux"/>
</dbReference>
<dbReference type="InterPro" id="IPR021647">
    <property type="entry name" value="CusF_Ec"/>
</dbReference>
<dbReference type="InterPro" id="IPR058649">
    <property type="entry name" value="CzcB_C"/>
</dbReference>
<dbReference type="Pfam" id="PF11604">
    <property type="entry name" value="CusF_Ec"/>
    <property type="match status" value="2"/>
</dbReference>